<protein>
    <recommendedName>
        <fullName evidence="4">RING-type domain-containing protein</fullName>
    </recommendedName>
</protein>
<dbReference type="SMART" id="SM00184">
    <property type="entry name" value="RING"/>
    <property type="match status" value="1"/>
</dbReference>
<organism evidence="5 6">
    <name type="scientific">Steinernema carpocapsae</name>
    <name type="common">Entomopathogenic nematode</name>
    <dbReference type="NCBI Taxonomy" id="34508"/>
    <lineage>
        <taxon>Eukaryota</taxon>
        <taxon>Metazoa</taxon>
        <taxon>Ecdysozoa</taxon>
        <taxon>Nematoda</taxon>
        <taxon>Chromadorea</taxon>
        <taxon>Rhabditida</taxon>
        <taxon>Tylenchina</taxon>
        <taxon>Panagrolaimomorpha</taxon>
        <taxon>Strongyloidoidea</taxon>
        <taxon>Steinernematidae</taxon>
        <taxon>Steinernema</taxon>
    </lineage>
</organism>
<dbReference type="EMBL" id="AZBU02000004">
    <property type="protein sequence ID" value="TKR83224.1"/>
    <property type="molecule type" value="Genomic_DNA"/>
</dbReference>
<dbReference type="InterPro" id="IPR001841">
    <property type="entry name" value="Znf_RING"/>
</dbReference>
<evidence type="ECO:0000313" key="6">
    <source>
        <dbReference type="Proteomes" id="UP000298663"/>
    </source>
</evidence>
<dbReference type="PROSITE" id="PS50089">
    <property type="entry name" value="ZF_RING_2"/>
    <property type="match status" value="1"/>
</dbReference>
<name>A0A4U5NKB1_STECR</name>
<evidence type="ECO:0000256" key="2">
    <source>
        <dbReference type="ARBA" id="ARBA00022833"/>
    </source>
</evidence>
<reference evidence="5 6" key="2">
    <citation type="journal article" date="2019" name="G3 (Bethesda)">
        <title>Hybrid Assembly of the Genome of the Entomopathogenic Nematode Steinernema carpocapsae Identifies the X-Chromosome.</title>
        <authorList>
            <person name="Serra L."/>
            <person name="Macchietto M."/>
            <person name="Macias-Munoz A."/>
            <person name="McGill C.J."/>
            <person name="Rodriguez I.M."/>
            <person name="Rodriguez B."/>
            <person name="Murad R."/>
            <person name="Mortazavi A."/>
        </authorList>
    </citation>
    <scope>NUCLEOTIDE SEQUENCE [LARGE SCALE GENOMIC DNA]</scope>
    <source>
        <strain evidence="5 6">ALL</strain>
    </source>
</reference>
<dbReference type="GO" id="GO:0008270">
    <property type="term" value="F:zinc ion binding"/>
    <property type="evidence" value="ECO:0007669"/>
    <property type="project" value="UniProtKB-KW"/>
</dbReference>
<dbReference type="Proteomes" id="UP000298663">
    <property type="component" value="Unassembled WGS sequence"/>
</dbReference>
<keyword evidence="2" id="KW-0862">Zinc</keyword>
<sequence length="142" mass="15977">MSTCTSCNEVLSSTSPSFLNQCSHVFHKSCALRIWKCPSCKQLMDKMDRIYCSVSTCNNMGPSANVRKAIKRIEELKNENESLKNAPDCDYATISSRIAAQKQASRKRQLAYLEEQEELRGGLNARLGAILETIARMNQVRL</sequence>
<keyword evidence="6" id="KW-1185">Reference proteome</keyword>
<evidence type="ECO:0000313" key="5">
    <source>
        <dbReference type="EMBL" id="TKR83224.1"/>
    </source>
</evidence>
<gene>
    <name evidence="5" type="ORF">L596_016848</name>
</gene>
<dbReference type="AlphaFoldDB" id="A0A4U5NKB1"/>
<accession>A0A4U5NKB1</accession>
<evidence type="ECO:0000259" key="4">
    <source>
        <dbReference type="PROSITE" id="PS50089"/>
    </source>
</evidence>
<feature type="domain" description="RING-type" evidence="4">
    <location>
        <begin position="4"/>
        <end position="41"/>
    </location>
</feature>
<dbReference type="CDD" id="cd16448">
    <property type="entry name" value="RING-H2"/>
    <property type="match status" value="1"/>
</dbReference>
<proteinExistence type="predicted"/>
<evidence type="ECO:0000256" key="3">
    <source>
        <dbReference type="PROSITE-ProRule" id="PRU00175"/>
    </source>
</evidence>
<evidence type="ECO:0000256" key="1">
    <source>
        <dbReference type="ARBA" id="ARBA00022771"/>
    </source>
</evidence>
<reference evidence="5 6" key="1">
    <citation type="journal article" date="2015" name="Genome Biol.">
        <title>Comparative genomics of Steinernema reveals deeply conserved gene regulatory networks.</title>
        <authorList>
            <person name="Dillman A.R."/>
            <person name="Macchietto M."/>
            <person name="Porter C.F."/>
            <person name="Rogers A."/>
            <person name="Williams B."/>
            <person name="Antoshechkin I."/>
            <person name="Lee M.M."/>
            <person name="Goodwin Z."/>
            <person name="Lu X."/>
            <person name="Lewis E.E."/>
            <person name="Goodrich-Blair H."/>
            <person name="Stock S.P."/>
            <person name="Adams B.J."/>
            <person name="Sternberg P.W."/>
            <person name="Mortazavi A."/>
        </authorList>
    </citation>
    <scope>NUCLEOTIDE SEQUENCE [LARGE SCALE GENOMIC DNA]</scope>
    <source>
        <strain evidence="5 6">ALL</strain>
    </source>
</reference>
<dbReference type="Gene3D" id="3.30.40.10">
    <property type="entry name" value="Zinc/RING finger domain, C3HC4 (zinc finger)"/>
    <property type="match status" value="1"/>
</dbReference>
<keyword evidence="1 3" id="KW-0479">Metal-binding</keyword>
<keyword evidence="1 3" id="KW-0863">Zinc-finger</keyword>
<dbReference type="SUPFAM" id="SSF57850">
    <property type="entry name" value="RING/U-box"/>
    <property type="match status" value="1"/>
</dbReference>
<comment type="caution">
    <text evidence="5">The sequence shown here is derived from an EMBL/GenBank/DDBJ whole genome shotgun (WGS) entry which is preliminary data.</text>
</comment>
<dbReference type="InterPro" id="IPR013083">
    <property type="entry name" value="Znf_RING/FYVE/PHD"/>
</dbReference>